<evidence type="ECO:0000259" key="4">
    <source>
        <dbReference type="PROSITE" id="PS50106"/>
    </source>
</evidence>
<dbReference type="PRINTS" id="PR00834">
    <property type="entry name" value="PROTEASES2C"/>
</dbReference>
<name>A0A563W100_9CYAN</name>
<dbReference type="Gene3D" id="2.30.42.10">
    <property type="match status" value="1"/>
</dbReference>
<dbReference type="Gene3D" id="2.40.10.120">
    <property type="match status" value="1"/>
</dbReference>
<dbReference type="InterPro" id="IPR001478">
    <property type="entry name" value="PDZ"/>
</dbReference>
<dbReference type="PANTHER" id="PTHR22939">
    <property type="entry name" value="SERINE PROTEASE FAMILY S1C HTRA-RELATED"/>
    <property type="match status" value="1"/>
</dbReference>
<evidence type="ECO:0000256" key="2">
    <source>
        <dbReference type="ARBA" id="ARBA00022670"/>
    </source>
</evidence>
<dbReference type="Pfam" id="PF13180">
    <property type="entry name" value="PDZ_2"/>
    <property type="match status" value="1"/>
</dbReference>
<dbReference type="Proteomes" id="UP000320055">
    <property type="component" value="Unassembled WGS sequence"/>
</dbReference>
<evidence type="ECO:0000313" key="5">
    <source>
        <dbReference type="EMBL" id="VEP17223.1"/>
    </source>
</evidence>
<keyword evidence="6" id="KW-1185">Reference proteome</keyword>
<dbReference type="NCBIfam" id="NF041521">
    <property type="entry name" value="HhoA_HhoB_HtrA"/>
    <property type="match status" value="1"/>
</dbReference>
<dbReference type="InterPro" id="IPR001940">
    <property type="entry name" value="Peptidase_S1C"/>
</dbReference>
<comment type="similarity">
    <text evidence="1">Belongs to the peptidase S1C family.</text>
</comment>
<dbReference type="OrthoDB" id="9807133at2"/>
<dbReference type="GO" id="GO:0004252">
    <property type="term" value="F:serine-type endopeptidase activity"/>
    <property type="evidence" value="ECO:0007669"/>
    <property type="project" value="InterPro"/>
</dbReference>
<dbReference type="InterPro" id="IPR009003">
    <property type="entry name" value="Peptidase_S1_PA"/>
</dbReference>
<evidence type="ECO:0000256" key="3">
    <source>
        <dbReference type="ARBA" id="ARBA00022801"/>
    </source>
</evidence>
<gene>
    <name evidence="5" type="primary">hhoB</name>
    <name evidence="5" type="ORF">H1P_570023</name>
</gene>
<dbReference type="RefSeq" id="WP_144866908.1">
    <property type="nucleotide sequence ID" value="NZ_LR213816.1"/>
</dbReference>
<dbReference type="AlphaFoldDB" id="A0A563W100"/>
<dbReference type="PANTHER" id="PTHR22939:SF129">
    <property type="entry name" value="SERINE PROTEASE HTRA2, MITOCHONDRIAL"/>
    <property type="match status" value="1"/>
</dbReference>
<accession>A0A563W100</accession>
<dbReference type="EMBL" id="CAACVJ010000523">
    <property type="protein sequence ID" value="VEP17223.1"/>
    <property type="molecule type" value="Genomic_DNA"/>
</dbReference>
<dbReference type="InterPro" id="IPR048172">
    <property type="entry name" value="HhoA_HhoB_HtrA-like"/>
</dbReference>
<dbReference type="SMART" id="SM00228">
    <property type="entry name" value="PDZ"/>
    <property type="match status" value="1"/>
</dbReference>
<organism evidence="5 6">
    <name type="scientific">Hyella patelloides LEGE 07179</name>
    <dbReference type="NCBI Taxonomy" id="945734"/>
    <lineage>
        <taxon>Bacteria</taxon>
        <taxon>Bacillati</taxon>
        <taxon>Cyanobacteriota</taxon>
        <taxon>Cyanophyceae</taxon>
        <taxon>Pleurocapsales</taxon>
        <taxon>Hyellaceae</taxon>
        <taxon>Hyella</taxon>
    </lineage>
</organism>
<dbReference type="SUPFAM" id="SSF50156">
    <property type="entry name" value="PDZ domain-like"/>
    <property type="match status" value="1"/>
</dbReference>
<dbReference type="GO" id="GO:0006508">
    <property type="term" value="P:proteolysis"/>
    <property type="evidence" value="ECO:0007669"/>
    <property type="project" value="UniProtKB-KW"/>
</dbReference>
<reference evidence="5 6" key="1">
    <citation type="submission" date="2019-01" db="EMBL/GenBank/DDBJ databases">
        <authorList>
            <person name="Brito A."/>
        </authorList>
    </citation>
    <scope>NUCLEOTIDE SEQUENCE [LARGE SCALE GENOMIC DNA]</scope>
    <source>
        <strain evidence="5">1</strain>
    </source>
</reference>
<keyword evidence="2 5" id="KW-0645">Protease</keyword>
<evidence type="ECO:0000256" key="1">
    <source>
        <dbReference type="ARBA" id="ARBA00010541"/>
    </source>
</evidence>
<protein>
    <submittedName>
        <fullName evidence="5">Putative serine protease HhoB</fullName>
    </submittedName>
</protein>
<dbReference type="SUPFAM" id="SSF50494">
    <property type="entry name" value="Trypsin-like serine proteases"/>
    <property type="match status" value="1"/>
</dbReference>
<dbReference type="PROSITE" id="PS50106">
    <property type="entry name" value="PDZ"/>
    <property type="match status" value="1"/>
</dbReference>
<dbReference type="InterPro" id="IPR036034">
    <property type="entry name" value="PDZ_sf"/>
</dbReference>
<feature type="domain" description="PDZ" evidence="4">
    <location>
        <begin position="297"/>
        <end position="381"/>
    </location>
</feature>
<evidence type="ECO:0000313" key="6">
    <source>
        <dbReference type="Proteomes" id="UP000320055"/>
    </source>
</evidence>
<dbReference type="Pfam" id="PF13365">
    <property type="entry name" value="Trypsin_2"/>
    <property type="match status" value="1"/>
</dbReference>
<sequence length="400" mass="42626">MKLSFNKLGVCCSLLVLGGGAGFWVSRHLQTSPTIVETPQVYSGGIPRIVSPPIQQNSSENVNFIAQAVQKVGPAVVRIDASRELTSSLPEKFTQPFFRRFFGEDNSAVPHRVERGTGSGFILSSDGRLMTNAHVVEGSETVKVTLKDGQIYQGKVIGVDPITDVAVLKIEATDLPVVTMGNAEALTPGEWAIAIGNPLGLDNTVTVGIISAIDRSSSQVGVPDKRVRFIQTDAAINPGNSGGPLLNSQGEVIGINTAIRADAQGLGFAIPIETAQRIANQLFVKGKADHPYLGIHMVNLSPESKEAINSQEELGFRITEDEGVLIVKVIPNSPADKAGLQQGDTIVKVKEKDVANSLQVQEQVEISEIGQALAVEIIRNGKTEVVEVKLGIFPESEPES</sequence>
<keyword evidence="3" id="KW-0378">Hydrolase</keyword>
<proteinExistence type="inferred from homology"/>